<reference evidence="1 2" key="1">
    <citation type="journal article" date="2019" name="Appl. Microbiol. Biotechnol.">
        <title>Uncovering carbohydrate metabolism through a genotype-phenotype association study of 56 lactic acid bacteria genomes.</title>
        <authorList>
            <person name="Buron-Moles G."/>
            <person name="Chailyan A."/>
            <person name="Dolejs I."/>
            <person name="Forster J."/>
            <person name="Miks M.H."/>
        </authorList>
    </citation>
    <scope>NUCLEOTIDE SEQUENCE [LARGE SCALE GENOMIC DNA]</scope>
    <source>
        <strain evidence="1 2">ATCC 4005</strain>
    </source>
</reference>
<sequence>FYELTSQMFGSNSEELKRPAHLFVENFVQFSKVYLVAGEMNHLSRQLFKYTTLIAQSQQKLF</sequence>
<evidence type="ECO:0000313" key="1">
    <source>
        <dbReference type="EMBL" id="TDG75861.1"/>
    </source>
</evidence>
<organism evidence="1 2">
    <name type="scientific">Lentilactobacillus buchneri DSM 20057</name>
    <dbReference type="NCBI Taxonomy" id="1423728"/>
    <lineage>
        <taxon>Bacteria</taxon>
        <taxon>Bacillati</taxon>
        <taxon>Bacillota</taxon>
        <taxon>Bacilli</taxon>
        <taxon>Lactobacillales</taxon>
        <taxon>Lactobacillaceae</taxon>
        <taxon>Lentilactobacillus</taxon>
    </lineage>
</organism>
<proteinExistence type="predicted"/>
<dbReference type="AlphaFoldDB" id="A0A4R5NLL2"/>
<name>A0A4R5NLL2_LENBU</name>
<feature type="non-terminal residue" evidence="1">
    <location>
        <position position="1"/>
    </location>
</feature>
<evidence type="ECO:0000313" key="2">
    <source>
        <dbReference type="Proteomes" id="UP000295181"/>
    </source>
</evidence>
<gene>
    <name evidence="1" type="ORF">C5L32_000666</name>
</gene>
<dbReference type="Proteomes" id="UP000295181">
    <property type="component" value="Unassembled WGS sequence"/>
</dbReference>
<comment type="caution">
    <text evidence="1">The sequence shown here is derived from an EMBL/GenBank/DDBJ whole genome shotgun (WGS) entry which is preliminary data.</text>
</comment>
<protein>
    <submittedName>
        <fullName evidence="1">Uncharacterized protein</fullName>
    </submittedName>
</protein>
<accession>A0A4R5NLL2</accession>
<dbReference type="EMBL" id="PUFP01000064">
    <property type="protein sequence ID" value="TDG75861.1"/>
    <property type="molecule type" value="Genomic_DNA"/>
</dbReference>